<dbReference type="EMBL" id="JBBPBN010000016">
    <property type="protein sequence ID" value="KAK9021904.1"/>
    <property type="molecule type" value="Genomic_DNA"/>
</dbReference>
<evidence type="ECO:0000313" key="2">
    <source>
        <dbReference type="Proteomes" id="UP001396334"/>
    </source>
</evidence>
<comment type="caution">
    <text evidence="1">The sequence shown here is derived from an EMBL/GenBank/DDBJ whole genome shotgun (WGS) entry which is preliminary data.</text>
</comment>
<sequence length="34" mass="3555">MERVSQICASHHVTPEAANLLHSSSYNGPGSCNG</sequence>
<dbReference type="Proteomes" id="UP001396334">
    <property type="component" value="Unassembled WGS sequence"/>
</dbReference>
<proteinExistence type="predicted"/>
<name>A0ABR2SAE2_9ROSI</name>
<accession>A0ABR2SAE2</accession>
<reference evidence="1 2" key="1">
    <citation type="journal article" date="2024" name="G3 (Bethesda)">
        <title>Genome assembly of Hibiscus sabdariffa L. provides insights into metabolisms of medicinal natural products.</title>
        <authorList>
            <person name="Kim T."/>
        </authorList>
    </citation>
    <scope>NUCLEOTIDE SEQUENCE [LARGE SCALE GENOMIC DNA]</scope>
    <source>
        <strain evidence="1">TK-2024</strain>
        <tissue evidence="1">Old leaves</tissue>
    </source>
</reference>
<evidence type="ECO:0000313" key="1">
    <source>
        <dbReference type="EMBL" id="KAK9021904.1"/>
    </source>
</evidence>
<keyword evidence="2" id="KW-1185">Reference proteome</keyword>
<gene>
    <name evidence="1" type="ORF">V6N11_011867</name>
</gene>
<protein>
    <submittedName>
        <fullName evidence="1">Uncharacterized protein</fullName>
    </submittedName>
</protein>
<organism evidence="1 2">
    <name type="scientific">Hibiscus sabdariffa</name>
    <name type="common">roselle</name>
    <dbReference type="NCBI Taxonomy" id="183260"/>
    <lineage>
        <taxon>Eukaryota</taxon>
        <taxon>Viridiplantae</taxon>
        <taxon>Streptophyta</taxon>
        <taxon>Embryophyta</taxon>
        <taxon>Tracheophyta</taxon>
        <taxon>Spermatophyta</taxon>
        <taxon>Magnoliopsida</taxon>
        <taxon>eudicotyledons</taxon>
        <taxon>Gunneridae</taxon>
        <taxon>Pentapetalae</taxon>
        <taxon>rosids</taxon>
        <taxon>malvids</taxon>
        <taxon>Malvales</taxon>
        <taxon>Malvaceae</taxon>
        <taxon>Malvoideae</taxon>
        <taxon>Hibiscus</taxon>
    </lineage>
</organism>